<keyword evidence="3 6" id="KW-0812">Transmembrane</keyword>
<comment type="caution">
    <text evidence="7">The sequence shown here is derived from an EMBL/GenBank/DDBJ whole genome shotgun (WGS) entry which is preliminary data.</text>
</comment>
<dbReference type="EMBL" id="PDVP01000014">
    <property type="protein sequence ID" value="PHP65535.1"/>
    <property type="molecule type" value="Genomic_DNA"/>
</dbReference>
<evidence type="ECO:0000256" key="2">
    <source>
        <dbReference type="ARBA" id="ARBA00007375"/>
    </source>
</evidence>
<dbReference type="AlphaFoldDB" id="A0A2G1QJ44"/>
<gene>
    <name evidence="7" type="ORF">CSC94_18220</name>
</gene>
<feature type="transmembrane region" description="Helical" evidence="6">
    <location>
        <begin position="50"/>
        <end position="73"/>
    </location>
</feature>
<evidence type="ECO:0000256" key="5">
    <source>
        <dbReference type="ARBA" id="ARBA00023136"/>
    </source>
</evidence>
<feature type="transmembrane region" description="Helical" evidence="6">
    <location>
        <begin position="85"/>
        <end position="105"/>
    </location>
</feature>
<evidence type="ECO:0000256" key="1">
    <source>
        <dbReference type="ARBA" id="ARBA00004141"/>
    </source>
</evidence>
<evidence type="ECO:0000256" key="6">
    <source>
        <dbReference type="SAM" id="Phobius"/>
    </source>
</evidence>
<name>A0A2G1QJ44_9HYPH</name>
<keyword evidence="5 6" id="KW-0472">Membrane</keyword>
<keyword evidence="8" id="KW-1185">Reference proteome</keyword>
<dbReference type="PANTHER" id="PTHR31885:SF6">
    <property type="entry name" value="GH04784P"/>
    <property type="match status" value="1"/>
</dbReference>
<accession>A0A2G1QJ44</accession>
<evidence type="ECO:0000256" key="3">
    <source>
        <dbReference type="ARBA" id="ARBA00022692"/>
    </source>
</evidence>
<organism evidence="7 8">
    <name type="scientific">Zhengella mangrovi</name>
    <dbReference type="NCBI Taxonomy" id="1982044"/>
    <lineage>
        <taxon>Bacteria</taxon>
        <taxon>Pseudomonadati</taxon>
        <taxon>Pseudomonadota</taxon>
        <taxon>Alphaproteobacteria</taxon>
        <taxon>Hyphomicrobiales</taxon>
        <taxon>Notoacmeibacteraceae</taxon>
        <taxon>Zhengella</taxon>
    </lineage>
</organism>
<proteinExistence type="inferred from homology"/>
<dbReference type="GO" id="GO:0016787">
    <property type="term" value="F:hydrolase activity"/>
    <property type="evidence" value="ECO:0007669"/>
    <property type="project" value="TreeGrafter"/>
</dbReference>
<evidence type="ECO:0000313" key="8">
    <source>
        <dbReference type="Proteomes" id="UP000221168"/>
    </source>
</evidence>
<dbReference type="Proteomes" id="UP000221168">
    <property type="component" value="Unassembled WGS sequence"/>
</dbReference>
<dbReference type="Pfam" id="PF07947">
    <property type="entry name" value="YhhN"/>
    <property type="match status" value="1"/>
</dbReference>
<reference evidence="7 8" key="1">
    <citation type="submission" date="2017-10" db="EMBL/GenBank/DDBJ databases">
        <title>Sedimentibacterium mangrovi gen. nov., sp. nov., a novel member of family Phyllobacteriacea isolated from mangrove sediment.</title>
        <authorList>
            <person name="Liao H."/>
            <person name="Tian Y."/>
        </authorList>
    </citation>
    <scope>NUCLEOTIDE SEQUENCE [LARGE SCALE GENOMIC DNA]</scope>
    <source>
        <strain evidence="7 8">X9-2-2</strain>
    </source>
</reference>
<protein>
    <submittedName>
        <fullName evidence="7">Lysoplasmalogenase</fullName>
    </submittedName>
</protein>
<dbReference type="RefSeq" id="WP_099307807.1">
    <property type="nucleotide sequence ID" value="NZ_PDVP01000014.1"/>
</dbReference>
<feature type="transmembrane region" description="Helical" evidence="6">
    <location>
        <begin position="16"/>
        <end position="38"/>
    </location>
</feature>
<feature type="transmembrane region" description="Helical" evidence="6">
    <location>
        <begin position="158"/>
        <end position="186"/>
    </location>
</feature>
<dbReference type="OrthoDB" id="7266492at2"/>
<evidence type="ECO:0000256" key="4">
    <source>
        <dbReference type="ARBA" id="ARBA00022989"/>
    </source>
</evidence>
<dbReference type="GO" id="GO:0016020">
    <property type="term" value="C:membrane"/>
    <property type="evidence" value="ECO:0007669"/>
    <property type="project" value="UniProtKB-SubCell"/>
</dbReference>
<dbReference type="InterPro" id="IPR012506">
    <property type="entry name" value="TMEM86B-like"/>
</dbReference>
<dbReference type="PANTHER" id="PTHR31885">
    <property type="entry name" value="GH04784P"/>
    <property type="match status" value="1"/>
</dbReference>
<comment type="similarity">
    <text evidence="2">Belongs to the TMEM86 family.</text>
</comment>
<feature type="transmembrane region" description="Helical" evidence="6">
    <location>
        <begin position="117"/>
        <end position="138"/>
    </location>
</feature>
<sequence length="228" mass="23727">MTLLPFPGGIHETGNGLLLLSAIAAVLYALMLGQPVSWRRTASKTLSTALLALIASHAGGPWALAAGLALSALGDFFLAHHDDRSFMAGLASFLAAHLVFVWLFATHDPAAASALPVVMLPAAAAYALIALAAGWTLFLGARLMPALDGGMRVPVAIYIAAIVAMAATAFLFQPLGVVAGALLFVASDSVLAIERFLMREGDPRQGAAHLFVWSTYYLAQAAFLVALT</sequence>
<keyword evidence="4 6" id="KW-1133">Transmembrane helix</keyword>
<comment type="subcellular location">
    <subcellularLocation>
        <location evidence="1">Membrane</location>
        <topology evidence="1">Multi-pass membrane protein</topology>
    </subcellularLocation>
</comment>
<evidence type="ECO:0000313" key="7">
    <source>
        <dbReference type="EMBL" id="PHP65535.1"/>
    </source>
</evidence>
<feature type="transmembrane region" description="Helical" evidence="6">
    <location>
        <begin position="207"/>
        <end position="227"/>
    </location>
</feature>